<accession>A0A1Q5ZTC7</accession>
<name>A0A1Q5ZTC7_9SPHI</name>
<keyword evidence="2" id="KW-1185">Reference proteome</keyword>
<organism evidence="1 2">
    <name type="scientific">Mucilaginibacter polytrichastri</name>
    <dbReference type="NCBI Taxonomy" id="1302689"/>
    <lineage>
        <taxon>Bacteria</taxon>
        <taxon>Pseudomonadati</taxon>
        <taxon>Bacteroidota</taxon>
        <taxon>Sphingobacteriia</taxon>
        <taxon>Sphingobacteriales</taxon>
        <taxon>Sphingobacteriaceae</taxon>
        <taxon>Mucilaginibacter</taxon>
    </lineage>
</organism>
<reference evidence="1 2" key="1">
    <citation type="submission" date="2016-11" db="EMBL/GenBank/DDBJ databases">
        <title>Whole Genome Sequencing of Mucilaginibacter polytrichastri RG4-7(T) isolated from the moss sample.</title>
        <authorList>
            <person name="Li Y."/>
        </authorList>
    </citation>
    <scope>NUCLEOTIDE SEQUENCE [LARGE SCALE GENOMIC DNA]</scope>
    <source>
        <strain evidence="1 2">RG4-7</strain>
    </source>
</reference>
<gene>
    <name evidence="1" type="ORF">RG47T_0454</name>
</gene>
<evidence type="ECO:0000313" key="1">
    <source>
        <dbReference type="EMBL" id="OKS85016.1"/>
    </source>
</evidence>
<dbReference type="EMBL" id="MPPL01000001">
    <property type="protein sequence ID" value="OKS85016.1"/>
    <property type="molecule type" value="Genomic_DNA"/>
</dbReference>
<dbReference type="AlphaFoldDB" id="A0A1Q5ZTC7"/>
<evidence type="ECO:0000313" key="2">
    <source>
        <dbReference type="Proteomes" id="UP000186720"/>
    </source>
</evidence>
<comment type="caution">
    <text evidence="1">The sequence shown here is derived from an EMBL/GenBank/DDBJ whole genome shotgun (WGS) entry which is preliminary data.</text>
</comment>
<proteinExistence type="predicted"/>
<sequence length="49" mass="5588">MKGSAEMQNLFYFSQPVMLNLFQHPTGQAVDFVIVYLADKIPKQVRDDG</sequence>
<protein>
    <submittedName>
        <fullName evidence="1">Uncharacterized protein</fullName>
    </submittedName>
</protein>
<dbReference type="Proteomes" id="UP000186720">
    <property type="component" value="Unassembled WGS sequence"/>
</dbReference>